<evidence type="ECO:0000313" key="2">
    <source>
        <dbReference type="Proteomes" id="UP000054564"/>
    </source>
</evidence>
<proteinExistence type="predicted"/>
<sequence>MTDNAIRRLKSHKLNNIQEGFVPMINHVLREVTGLINPTIDSGDGDDDGSGGKCLSGQAIQVLQSATLAIGLSRLFFNESRRSGMNPTPLQSFAEMSPYQIDALNDSAQLVWVFSTTMRWGTKLLNASLDFDNSMVLMAESSVATPSPELINRKRDLICEAFNNLKTKYDEPFNWPCFSSIAPLDQASWQAVITQLESNLLPSLRSQLADLARMLEQSDLRRNEGTRLDQISDIQSELDPILHQIVSLAAAVHRRTLFSPADTDDRHLKELKAFRIQGLKSKVKDLTKTLSSLFDNSSRVIRSLKLSPHEYARHTHQMDHRRLIYGTNEAFGMINRAIKWLKGHEFYNIRENWKYFVPDLNSVLRQLTLISAPIDDLDDNDYPMRDFSQPEIQVAQSAIPVTKLSRLFFTKLLRTGMEKTPLQSFTEMSSHEIHTVIDSAGSVWNNVSDISQFLVYGPDEGEGSATIIKSMNQILLEFDKNMLLVLLYILPLIPGQDNSSSQTSLATWLVNWKHLFLIATKDFISAAKLL</sequence>
<organism evidence="1 2">
    <name type="scientific">Puccinia striiformis f. sp. tritici PST-78</name>
    <dbReference type="NCBI Taxonomy" id="1165861"/>
    <lineage>
        <taxon>Eukaryota</taxon>
        <taxon>Fungi</taxon>
        <taxon>Dikarya</taxon>
        <taxon>Basidiomycota</taxon>
        <taxon>Pucciniomycotina</taxon>
        <taxon>Pucciniomycetes</taxon>
        <taxon>Pucciniales</taxon>
        <taxon>Pucciniaceae</taxon>
        <taxon>Puccinia</taxon>
    </lineage>
</organism>
<keyword evidence="2" id="KW-1185">Reference proteome</keyword>
<reference evidence="2" key="1">
    <citation type="submission" date="2014-03" db="EMBL/GenBank/DDBJ databases">
        <title>The Genome Sequence of Puccinia striiformis f. sp. tritici PST-78.</title>
        <authorList>
            <consortium name="The Broad Institute Genome Sequencing Platform"/>
            <person name="Cuomo C."/>
            <person name="Hulbert S."/>
            <person name="Chen X."/>
            <person name="Walker B."/>
            <person name="Young S.K."/>
            <person name="Zeng Q."/>
            <person name="Gargeya S."/>
            <person name="Fitzgerald M."/>
            <person name="Haas B."/>
            <person name="Abouelleil A."/>
            <person name="Alvarado L."/>
            <person name="Arachchi H.M."/>
            <person name="Berlin A.M."/>
            <person name="Chapman S.B."/>
            <person name="Goldberg J."/>
            <person name="Griggs A."/>
            <person name="Gujja S."/>
            <person name="Hansen M."/>
            <person name="Howarth C."/>
            <person name="Imamovic A."/>
            <person name="Larimer J."/>
            <person name="McCowan C."/>
            <person name="Montmayeur A."/>
            <person name="Murphy C."/>
            <person name="Neiman D."/>
            <person name="Pearson M."/>
            <person name="Priest M."/>
            <person name="Roberts A."/>
            <person name="Saif S."/>
            <person name="Shea T."/>
            <person name="Sisk P."/>
            <person name="Sykes S."/>
            <person name="Wortman J."/>
            <person name="Nusbaum C."/>
            <person name="Birren B."/>
        </authorList>
    </citation>
    <scope>NUCLEOTIDE SEQUENCE [LARGE SCALE GENOMIC DNA]</scope>
    <source>
        <strain evidence="2">race PST-78</strain>
    </source>
</reference>
<protein>
    <submittedName>
        <fullName evidence="1">Uncharacterized protein</fullName>
    </submittedName>
</protein>
<dbReference type="EMBL" id="AJIL01000166">
    <property type="protein sequence ID" value="KNE92388.1"/>
    <property type="molecule type" value="Genomic_DNA"/>
</dbReference>
<gene>
    <name evidence="1" type="ORF">PSTG_14223</name>
</gene>
<dbReference type="PANTHER" id="PTHR33069:SF3">
    <property type="entry name" value="DYNEIN HEAVY CHAIN TAIL DOMAIN-CONTAINING PROTEIN"/>
    <property type="match status" value="1"/>
</dbReference>
<name>A0A0L0UZB3_9BASI</name>
<dbReference type="AlphaFoldDB" id="A0A0L0UZB3"/>
<dbReference type="PANTHER" id="PTHR33069">
    <property type="entry name" value="CHROMOSOME 7, WHOLE GENOME SHOTGUN SEQUENCE-RELATED"/>
    <property type="match status" value="1"/>
</dbReference>
<accession>A0A0L0UZB3</accession>
<comment type="caution">
    <text evidence="1">The sequence shown here is derived from an EMBL/GenBank/DDBJ whole genome shotgun (WGS) entry which is preliminary data.</text>
</comment>
<dbReference type="Proteomes" id="UP000054564">
    <property type="component" value="Unassembled WGS sequence"/>
</dbReference>
<evidence type="ECO:0000313" key="1">
    <source>
        <dbReference type="EMBL" id="KNE92388.1"/>
    </source>
</evidence>